<evidence type="ECO:0000313" key="7">
    <source>
        <dbReference type="EMBL" id="ABD80025.1"/>
    </source>
</evidence>
<evidence type="ECO:0000259" key="6">
    <source>
        <dbReference type="Pfam" id="PF18267"/>
    </source>
</evidence>
<protein>
    <submittedName>
        <fullName evidence="7">Assimilatory nitrate reductase (NADH) beta subunit</fullName>
        <ecNumber evidence="7">1.7.1.1</ecNumber>
    </submittedName>
</protein>
<dbReference type="GO" id="GO:0009703">
    <property type="term" value="F:nitrate reductase (NADH) activity"/>
    <property type="evidence" value="ECO:0007669"/>
    <property type="project" value="UniProtKB-EC"/>
</dbReference>
<comment type="similarity">
    <text evidence="2">Belongs to the FAD-dependent oxidoreductase family.</text>
</comment>
<sequence>MNNANQQKAHLVIVGNGMATGRLLDELIKRDANAYNITVIGDEPEGSYNRIMLSPVLAGETELATIINKPAAWYAQNNIRFVAGVRANAINRQAQTVALADGSCIAYDELVIATGSRPALIPATNQHLQNIFSFRTIEDVNSIASCAQAGRKAVVVGGGLLGLEAAYGLAQKGVQVTLVHRSKGLLNRQLDSGAGEFLQQVMASKNIQFALGTEVAAFNSDALGGSGFASETLKSATLTNGETIECDLAVISTGITPNKELGQEAGLACGRAIIVDDYMTSSDNCISALGECCEHKGETFGLVEPIWHQCISLAEKLCFKRNVAFVNPVVATKLKVSGVQLFSAGEHLTGDDCREIKMVDVKNKIYRKIVLRNNRIVGVVLFGDTRSGADYFELMQQAVDVSSVAALLVMGKAFYAEQLQAAQNLNQCANQADFSQADSLNTASVTVSKNANNDIAA</sequence>
<dbReference type="Gene3D" id="3.50.50.60">
    <property type="entry name" value="FAD/NAD(P)-binding domain"/>
    <property type="match status" value="2"/>
</dbReference>
<dbReference type="AlphaFoldDB" id="Q21MQ4"/>
<dbReference type="Gene3D" id="3.30.390.30">
    <property type="match status" value="1"/>
</dbReference>
<dbReference type="GeneID" id="98612448"/>
<organism evidence="7 8">
    <name type="scientific">Saccharophagus degradans (strain 2-40 / ATCC 43961 / DSM 17024)</name>
    <dbReference type="NCBI Taxonomy" id="203122"/>
    <lineage>
        <taxon>Bacteria</taxon>
        <taxon>Pseudomonadati</taxon>
        <taxon>Pseudomonadota</taxon>
        <taxon>Gammaproteobacteria</taxon>
        <taxon>Cellvibrionales</taxon>
        <taxon>Cellvibrionaceae</taxon>
        <taxon>Saccharophagus</taxon>
    </lineage>
</organism>
<dbReference type="HOGENOM" id="CLU_003291_4_4_6"/>
<evidence type="ECO:0000313" key="8">
    <source>
        <dbReference type="Proteomes" id="UP000001947"/>
    </source>
</evidence>
<keyword evidence="4" id="KW-0274">FAD</keyword>
<name>Q21MQ4_SACD2</name>
<dbReference type="PANTHER" id="PTHR43429:SF3">
    <property type="entry name" value="NITRITE REDUCTASE [NAD(P)H]"/>
    <property type="match status" value="1"/>
</dbReference>
<gene>
    <name evidence="7" type="ordered locus">Sde_0763</name>
</gene>
<accession>Q21MQ4</accession>
<dbReference type="InterPro" id="IPR041575">
    <property type="entry name" value="Rubredoxin_C"/>
</dbReference>
<dbReference type="PRINTS" id="PR00411">
    <property type="entry name" value="PNDRDTASEI"/>
</dbReference>
<dbReference type="PANTHER" id="PTHR43429">
    <property type="entry name" value="PYRIDINE NUCLEOTIDE-DISULFIDE OXIDOREDUCTASE DOMAIN-CONTAINING"/>
    <property type="match status" value="1"/>
</dbReference>
<dbReference type="EC" id="1.7.1.1" evidence="7"/>
<evidence type="ECO:0000256" key="3">
    <source>
        <dbReference type="ARBA" id="ARBA00022630"/>
    </source>
</evidence>
<feature type="domain" description="FAD/NAD(P)-binding" evidence="5">
    <location>
        <begin position="10"/>
        <end position="295"/>
    </location>
</feature>
<dbReference type="eggNOG" id="COG1251">
    <property type="taxonomic scope" value="Bacteria"/>
</dbReference>
<feature type="domain" description="NADH-rubredoxin oxidoreductase C-terminal" evidence="6">
    <location>
        <begin position="331"/>
        <end position="397"/>
    </location>
</feature>
<dbReference type="STRING" id="203122.Sde_0763"/>
<dbReference type="InterPro" id="IPR023753">
    <property type="entry name" value="FAD/NAD-binding_dom"/>
</dbReference>
<proteinExistence type="inferred from homology"/>
<evidence type="ECO:0000256" key="2">
    <source>
        <dbReference type="ARBA" id="ARBA00006442"/>
    </source>
</evidence>
<dbReference type="OrthoDB" id="9768666at2"/>
<reference evidence="7 8" key="1">
    <citation type="journal article" date="2008" name="PLoS Genet.">
        <title>Complete genome sequence of the complex carbohydrate-degrading marine bacterium, Saccharophagus degradans strain 2-40 T.</title>
        <authorList>
            <person name="Weiner R.M."/>
            <person name="Taylor L.E.II."/>
            <person name="Henrissat B."/>
            <person name="Hauser L."/>
            <person name="Land M."/>
            <person name="Coutinho P.M."/>
            <person name="Rancurel C."/>
            <person name="Saunders E.H."/>
            <person name="Longmire A.G."/>
            <person name="Zhang H."/>
            <person name="Bayer E.A."/>
            <person name="Gilbert H.J."/>
            <person name="Larimer F."/>
            <person name="Zhulin I.B."/>
            <person name="Ekborg N.A."/>
            <person name="Lamed R."/>
            <person name="Richardson P.M."/>
            <person name="Borovok I."/>
            <person name="Hutcheson S."/>
        </authorList>
    </citation>
    <scope>NUCLEOTIDE SEQUENCE [LARGE SCALE GENOMIC DNA]</scope>
    <source>
        <strain evidence="8">2-40 / ATCC 43961 / DSM 17024</strain>
    </source>
</reference>
<dbReference type="Pfam" id="PF07992">
    <property type="entry name" value="Pyr_redox_2"/>
    <property type="match status" value="1"/>
</dbReference>
<evidence type="ECO:0000259" key="5">
    <source>
        <dbReference type="Pfam" id="PF07992"/>
    </source>
</evidence>
<dbReference type="InterPro" id="IPR036188">
    <property type="entry name" value="FAD/NAD-bd_sf"/>
</dbReference>
<dbReference type="SUPFAM" id="SSF51905">
    <property type="entry name" value="FAD/NAD(P)-binding domain"/>
    <property type="match status" value="2"/>
</dbReference>
<keyword evidence="7" id="KW-0560">Oxidoreductase</keyword>
<dbReference type="KEGG" id="sde:Sde_0763"/>
<dbReference type="RefSeq" id="WP_011467246.1">
    <property type="nucleotide sequence ID" value="NC_007912.1"/>
</dbReference>
<dbReference type="PRINTS" id="PR00368">
    <property type="entry name" value="FADPNR"/>
</dbReference>
<dbReference type="Proteomes" id="UP000001947">
    <property type="component" value="Chromosome"/>
</dbReference>
<evidence type="ECO:0000256" key="4">
    <source>
        <dbReference type="ARBA" id="ARBA00022827"/>
    </source>
</evidence>
<comment type="cofactor">
    <cofactor evidence="1">
        <name>FAD</name>
        <dbReference type="ChEBI" id="CHEBI:57692"/>
    </cofactor>
</comment>
<dbReference type="InterPro" id="IPR050260">
    <property type="entry name" value="FAD-bd_OxRdtase"/>
</dbReference>
<keyword evidence="3" id="KW-0285">Flavoprotein</keyword>
<evidence type="ECO:0000256" key="1">
    <source>
        <dbReference type="ARBA" id="ARBA00001974"/>
    </source>
</evidence>
<dbReference type="EMBL" id="CP000282">
    <property type="protein sequence ID" value="ABD80025.1"/>
    <property type="molecule type" value="Genomic_DNA"/>
</dbReference>
<keyword evidence="8" id="KW-1185">Reference proteome</keyword>
<dbReference type="InterPro" id="IPR016156">
    <property type="entry name" value="FAD/NAD-linked_Rdtase_dimer_sf"/>
</dbReference>
<dbReference type="Pfam" id="PF18267">
    <property type="entry name" value="Rubredoxin_C"/>
    <property type="match status" value="1"/>
</dbReference>